<keyword evidence="4" id="KW-0539">Nucleus</keyword>
<dbReference type="GeneID" id="30010066"/>
<dbReference type="CDD" id="cd00067">
    <property type="entry name" value="GAL4"/>
    <property type="match status" value="1"/>
</dbReference>
<dbReference type="Proteomes" id="UP000078343">
    <property type="component" value="Unassembled WGS sequence"/>
</dbReference>
<dbReference type="EMBL" id="LVYI01000004">
    <property type="protein sequence ID" value="OAP60896.1"/>
    <property type="molecule type" value="Genomic_DNA"/>
</dbReference>
<evidence type="ECO:0000259" key="6">
    <source>
        <dbReference type="PROSITE" id="PS50048"/>
    </source>
</evidence>
<feature type="compositionally biased region" description="Basic and acidic residues" evidence="5">
    <location>
        <begin position="137"/>
        <end position="152"/>
    </location>
</feature>
<dbReference type="AlphaFoldDB" id="A0A178ZNE3"/>
<dbReference type="STRING" id="1367422.A0A178ZNE3"/>
<dbReference type="PROSITE" id="PS50048">
    <property type="entry name" value="ZN2_CY6_FUNGAL_2"/>
    <property type="match status" value="1"/>
</dbReference>
<dbReference type="Gene3D" id="4.10.240.10">
    <property type="entry name" value="Zn(2)-C6 fungal-type DNA-binding domain"/>
    <property type="match status" value="1"/>
</dbReference>
<dbReference type="InterPro" id="IPR036864">
    <property type="entry name" value="Zn2-C6_fun-type_DNA-bd_sf"/>
</dbReference>
<sequence>MSSDPNPTNFYRLPSRDSDGGLDDEVVSSDGGVDMKYRHKVCVQKTVSMVPKTSSEAMTVILTARDAPSLEKLSGGMPPRRSHQKSRRGCLTCKVGHIKCDETGPPCGRCRLRGTTCEYASPGPYPDLLQPQTLPSGHHDRARVHAEREPRPDLPPQSVDEQEEPLFPNEDRLLELQLMHRWSTVTYRSMCSKVAQDDYVWQMAVPRWSLQHEFLCAGVFALAAFESAASCSSSSSGERGRRAKYLGAAVKYQTLALNQFRAHLQFQEAASLERYETVLCFSLMLMVLALASSQFLSELAGGSQGGDNDDSMVRNTLTHFELLRGCAAVLGDNAEQYLAQNTYVQKLTPFENLPRMPLDADCAAALSKLNTANERRIIQTVGDSYERRVQQVAHFEACKKAIALLEECFAKCVSHDDDDYQGYILGWLNMAGEEYVNAIRANDHVALLVLMYWGALVEKLGRRVWWARDFGRLLVEEISGQTPSHTSPADDWTADLISSARRLLAQHSRSQDAG</sequence>
<evidence type="ECO:0000256" key="1">
    <source>
        <dbReference type="ARBA" id="ARBA00023015"/>
    </source>
</evidence>
<comment type="caution">
    <text evidence="7">The sequence shown here is derived from an EMBL/GenBank/DDBJ whole genome shotgun (WGS) entry which is preliminary data.</text>
</comment>
<protein>
    <recommendedName>
        <fullName evidence="6">Zn(2)-C6 fungal-type domain-containing protein</fullName>
    </recommendedName>
</protein>
<proteinExistence type="predicted"/>
<dbReference type="PANTHER" id="PTHR47784">
    <property type="entry name" value="STEROL UPTAKE CONTROL PROTEIN 2"/>
    <property type="match status" value="1"/>
</dbReference>
<feature type="domain" description="Zn(2)-C6 fungal-type" evidence="6">
    <location>
        <begin position="89"/>
        <end position="119"/>
    </location>
</feature>
<keyword evidence="8" id="KW-1185">Reference proteome</keyword>
<dbReference type="SUPFAM" id="SSF57701">
    <property type="entry name" value="Zn2/Cys6 DNA-binding domain"/>
    <property type="match status" value="1"/>
</dbReference>
<evidence type="ECO:0000256" key="3">
    <source>
        <dbReference type="ARBA" id="ARBA00023163"/>
    </source>
</evidence>
<keyword evidence="1" id="KW-0805">Transcription regulation</keyword>
<dbReference type="PROSITE" id="PS00463">
    <property type="entry name" value="ZN2_CY6_FUNGAL_1"/>
    <property type="match status" value="1"/>
</dbReference>
<name>A0A178ZNE3_9EURO</name>
<dbReference type="GO" id="GO:0001228">
    <property type="term" value="F:DNA-binding transcription activator activity, RNA polymerase II-specific"/>
    <property type="evidence" value="ECO:0007669"/>
    <property type="project" value="TreeGrafter"/>
</dbReference>
<evidence type="ECO:0000313" key="7">
    <source>
        <dbReference type="EMBL" id="OAP60896.1"/>
    </source>
</evidence>
<evidence type="ECO:0000313" key="8">
    <source>
        <dbReference type="Proteomes" id="UP000078343"/>
    </source>
</evidence>
<gene>
    <name evidence="7" type="ORF">AYL99_05898</name>
</gene>
<keyword evidence="3" id="KW-0804">Transcription</keyword>
<reference evidence="7 8" key="1">
    <citation type="submission" date="2016-04" db="EMBL/GenBank/DDBJ databases">
        <title>Draft genome of Fonsecaea erecta CBS 125763.</title>
        <authorList>
            <person name="Weiss V.A."/>
            <person name="Vicente V.A."/>
            <person name="Raittz R.T."/>
            <person name="Moreno L.F."/>
            <person name="De Souza E.M."/>
            <person name="Pedrosa F.O."/>
            <person name="Steffens M.B."/>
            <person name="Faoro H."/>
            <person name="Tadra-Sfeir M.Z."/>
            <person name="Najafzadeh M.J."/>
            <person name="Felipe M.S."/>
            <person name="Teixeira M."/>
            <person name="Sun J."/>
            <person name="Xi L."/>
            <person name="Gomes R."/>
            <person name="De Azevedo C.M."/>
            <person name="Salgado C.G."/>
            <person name="Da Silva M.B."/>
            <person name="Nascimento M.F."/>
            <person name="Queiroz-Telles F."/>
            <person name="Attili D.S."/>
            <person name="Gorbushina A."/>
        </authorList>
    </citation>
    <scope>NUCLEOTIDE SEQUENCE [LARGE SCALE GENOMIC DNA]</scope>
    <source>
        <strain evidence="7 8">CBS 125763</strain>
    </source>
</reference>
<dbReference type="InterPro" id="IPR001138">
    <property type="entry name" value="Zn2Cys6_DnaBD"/>
</dbReference>
<dbReference type="GO" id="GO:0008270">
    <property type="term" value="F:zinc ion binding"/>
    <property type="evidence" value="ECO:0007669"/>
    <property type="project" value="InterPro"/>
</dbReference>
<dbReference type="Pfam" id="PF00172">
    <property type="entry name" value="Zn_clus"/>
    <property type="match status" value="1"/>
</dbReference>
<dbReference type="OrthoDB" id="5295362at2759"/>
<dbReference type="PANTHER" id="PTHR47784:SF10">
    <property type="entry name" value="TRANSCRIPTION FACTOR, PUTATIVE (AFU_ORTHOLOGUE AFUA_6G14150)-RELATED"/>
    <property type="match status" value="1"/>
</dbReference>
<dbReference type="SMART" id="SM00066">
    <property type="entry name" value="GAL4"/>
    <property type="match status" value="1"/>
</dbReference>
<dbReference type="InterPro" id="IPR053157">
    <property type="entry name" value="Sterol_Uptake_Regulator"/>
</dbReference>
<accession>A0A178ZNE3</accession>
<dbReference type="GO" id="GO:0003677">
    <property type="term" value="F:DNA binding"/>
    <property type="evidence" value="ECO:0007669"/>
    <property type="project" value="UniProtKB-KW"/>
</dbReference>
<evidence type="ECO:0000256" key="2">
    <source>
        <dbReference type="ARBA" id="ARBA00023125"/>
    </source>
</evidence>
<feature type="region of interest" description="Disordered" evidence="5">
    <location>
        <begin position="1"/>
        <end position="24"/>
    </location>
</feature>
<evidence type="ECO:0000256" key="5">
    <source>
        <dbReference type="SAM" id="MobiDB-lite"/>
    </source>
</evidence>
<feature type="region of interest" description="Disordered" evidence="5">
    <location>
        <begin position="128"/>
        <end position="165"/>
    </location>
</feature>
<keyword evidence="2" id="KW-0238">DNA-binding</keyword>
<dbReference type="RefSeq" id="XP_018694263.1">
    <property type="nucleotide sequence ID" value="XM_018837410.1"/>
</dbReference>
<organism evidence="7 8">
    <name type="scientific">Fonsecaea erecta</name>
    <dbReference type="NCBI Taxonomy" id="1367422"/>
    <lineage>
        <taxon>Eukaryota</taxon>
        <taxon>Fungi</taxon>
        <taxon>Dikarya</taxon>
        <taxon>Ascomycota</taxon>
        <taxon>Pezizomycotina</taxon>
        <taxon>Eurotiomycetes</taxon>
        <taxon>Chaetothyriomycetidae</taxon>
        <taxon>Chaetothyriales</taxon>
        <taxon>Herpotrichiellaceae</taxon>
        <taxon>Fonsecaea</taxon>
    </lineage>
</organism>
<evidence type="ECO:0000256" key="4">
    <source>
        <dbReference type="ARBA" id="ARBA00023242"/>
    </source>
</evidence>